<evidence type="ECO:0000259" key="6">
    <source>
        <dbReference type="SMART" id="SM00421"/>
    </source>
</evidence>
<dbReference type="EMBL" id="CP036272">
    <property type="protein sequence ID" value="QDT61932.1"/>
    <property type="molecule type" value="Genomic_DNA"/>
</dbReference>
<keyword evidence="4" id="KW-0804">Transcription</keyword>
<sequence>MTDRKPQRPSKATEMDTLMPQSSPDAGSDEGTQPDQGGLSSTADRATSTTRQAIADPGTAPPLGDNSPQLNSRPPTDDASTATSPQSRPWQAEELEQLIETYERSLLAYAGKMLSGDWQAAQDAVQETFLRLCKQDPDKVLHRVRPWLFAVCRSRIIDMHRTEHSHAQDMQEVPVVDPRPDAATQIADDEQRQAETSRLTSLVQNLSKRQQEVLRLRIQAGLSYREIAEVTGLSVSNVGFHLHAAIRSLKAACTAM</sequence>
<reference evidence="7 8" key="1">
    <citation type="submission" date="2019-02" db="EMBL/GenBank/DDBJ databases">
        <title>Deep-cultivation of Planctomycetes and their phenomic and genomic characterization uncovers novel biology.</title>
        <authorList>
            <person name="Wiegand S."/>
            <person name="Jogler M."/>
            <person name="Boedeker C."/>
            <person name="Pinto D."/>
            <person name="Vollmers J."/>
            <person name="Rivas-Marin E."/>
            <person name="Kohn T."/>
            <person name="Peeters S.H."/>
            <person name="Heuer A."/>
            <person name="Rast P."/>
            <person name="Oberbeckmann S."/>
            <person name="Bunk B."/>
            <person name="Jeske O."/>
            <person name="Meyerdierks A."/>
            <person name="Storesund J.E."/>
            <person name="Kallscheuer N."/>
            <person name="Luecker S."/>
            <person name="Lage O.M."/>
            <person name="Pohl T."/>
            <person name="Merkel B.J."/>
            <person name="Hornburger P."/>
            <person name="Mueller R.-W."/>
            <person name="Bruemmer F."/>
            <person name="Labrenz M."/>
            <person name="Spormann A.M."/>
            <person name="Op den Camp H."/>
            <person name="Overmann J."/>
            <person name="Amann R."/>
            <person name="Jetten M.S.M."/>
            <person name="Mascher T."/>
            <person name="Medema M.H."/>
            <person name="Devos D.P."/>
            <person name="Kaster A.-K."/>
            <person name="Ovreas L."/>
            <person name="Rohde M."/>
            <person name="Galperin M.Y."/>
            <person name="Jogler C."/>
        </authorList>
    </citation>
    <scope>NUCLEOTIDE SEQUENCE [LARGE SCALE GENOMIC DNA]</scope>
    <source>
        <strain evidence="7 8">SV_7m_r</strain>
    </source>
</reference>
<dbReference type="InterPro" id="IPR014284">
    <property type="entry name" value="RNA_pol_sigma-70_dom"/>
</dbReference>
<dbReference type="SUPFAM" id="SSF88946">
    <property type="entry name" value="Sigma2 domain of RNA polymerase sigma factors"/>
    <property type="match status" value="1"/>
</dbReference>
<proteinExistence type="inferred from homology"/>
<name>A0A517T0P6_9BACT</name>
<feature type="compositionally biased region" description="Polar residues" evidence="5">
    <location>
        <begin position="66"/>
        <end position="89"/>
    </location>
</feature>
<feature type="compositionally biased region" description="Basic and acidic residues" evidence="5">
    <location>
        <begin position="1"/>
        <end position="14"/>
    </location>
</feature>
<feature type="compositionally biased region" description="Polar residues" evidence="5">
    <location>
        <begin position="19"/>
        <end position="39"/>
    </location>
</feature>
<feature type="domain" description="HTH luxR-type" evidence="6">
    <location>
        <begin position="203"/>
        <end position="255"/>
    </location>
</feature>
<dbReference type="GO" id="GO:0003677">
    <property type="term" value="F:DNA binding"/>
    <property type="evidence" value="ECO:0007669"/>
    <property type="project" value="InterPro"/>
</dbReference>
<dbReference type="GO" id="GO:0016987">
    <property type="term" value="F:sigma factor activity"/>
    <property type="evidence" value="ECO:0007669"/>
    <property type="project" value="UniProtKB-KW"/>
</dbReference>
<dbReference type="InterPro" id="IPR013249">
    <property type="entry name" value="RNA_pol_sigma70_r4_t2"/>
</dbReference>
<dbReference type="InterPro" id="IPR039425">
    <property type="entry name" value="RNA_pol_sigma-70-like"/>
</dbReference>
<keyword evidence="3" id="KW-0731">Sigma factor</keyword>
<dbReference type="RefSeq" id="WP_419187704.1">
    <property type="nucleotide sequence ID" value="NZ_CP036272.1"/>
</dbReference>
<dbReference type="Pfam" id="PF08281">
    <property type="entry name" value="Sigma70_r4_2"/>
    <property type="match status" value="1"/>
</dbReference>
<dbReference type="SUPFAM" id="SSF88659">
    <property type="entry name" value="Sigma3 and sigma4 domains of RNA polymerase sigma factors"/>
    <property type="match status" value="1"/>
</dbReference>
<keyword evidence="8" id="KW-1185">Reference proteome</keyword>
<protein>
    <submittedName>
        <fullName evidence="7">RNA polymerase sigma factor YlaC</fullName>
    </submittedName>
</protein>
<dbReference type="AlphaFoldDB" id="A0A517T0P6"/>
<dbReference type="SMART" id="SM00421">
    <property type="entry name" value="HTH_LUXR"/>
    <property type="match status" value="1"/>
</dbReference>
<dbReference type="Gene3D" id="1.10.1740.10">
    <property type="match status" value="1"/>
</dbReference>
<feature type="region of interest" description="Disordered" evidence="5">
    <location>
        <begin position="1"/>
        <end position="90"/>
    </location>
</feature>
<evidence type="ECO:0000313" key="7">
    <source>
        <dbReference type="EMBL" id="QDT61932.1"/>
    </source>
</evidence>
<feature type="compositionally biased region" description="Low complexity" evidence="5">
    <location>
        <begin position="40"/>
        <end position="51"/>
    </location>
</feature>
<evidence type="ECO:0000256" key="5">
    <source>
        <dbReference type="SAM" id="MobiDB-lite"/>
    </source>
</evidence>
<gene>
    <name evidence="7" type="primary">ylaC_2</name>
    <name evidence="7" type="ORF">SV7mr_44730</name>
</gene>
<dbReference type="InterPro" id="IPR013324">
    <property type="entry name" value="RNA_pol_sigma_r3/r4-like"/>
</dbReference>
<evidence type="ECO:0000256" key="1">
    <source>
        <dbReference type="ARBA" id="ARBA00010641"/>
    </source>
</evidence>
<organism evidence="7 8">
    <name type="scientific">Stieleria bergensis</name>
    <dbReference type="NCBI Taxonomy" id="2528025"/>
    <lineage>
        <taxon>Bacteria</taxon>
        <taxon>Pseudomonadati</taxon>
        <taxon>Planctomycetota</taxon>
        <taxon>Planctomycetia</taxon>
        <taxon>Pirellulales</taxon>
        <taxon>Pirellulaceae</taxon>
        <taxon>Stieleria</taxon>
    </lineage>
</organism>
<dbReference type="Pfam" id="PF04542">
    <property type="entry name" value="Sigma70_r2"/>
    <property type="match status" value="1"/>
</dbReference>
<dbReference type="GO" id="GO:0006352">
    <property type="term" value="P:DNA-templated transcription initiation"/>
    <property type="evidence" value="ECO:0007669"/>
    <property type="project" value="InterPro"/>
</dbReference>
<evidence type="ECO:0000256" key="3">
    <source>
        <dbReference type="ARBA" id="ARBA00023082"/>
    </source>
</evidence>
<evidence type="ECO:0000256" key="4">
    <source>
        <dbReference type="ARBA" id="ARBA00023163"/>
    </source>
</evidence>
<comment type="similarity">
    <text evidence="1">Belongs to the sigma-70 factor family. ECF subfamily.</text>
</comment>
<dbReference type="NCBIfam" id="TIGR02937">
    <property type="entry name" value="sigma70-ECF"/>
    <property type="match status" value="1"/>
</dbReference>
<dbReference type="Gene3D" id="1.10.10.10">
    <property type="entry name" value="Winged helix-like DNA-binding domain superfamily/Winged helix DNA-binding domain"/>
    <property type="match status" value="1"/>
</dbReference>
<dbReference type="PANTHER" id="PTHR43133">
    <property type="entry name" value="RNA POLYMERASE ECF-TYPE SIGMA FACTO"/>
    <property type="match status" value="1"/>
</dbReference>
<dbReference type="InterPro" id="IPR000792">
    <property type="entry name" value="Tscrpt_reg_LuxR_C"/>
</dbReference>
<dbReference type="InterPro" id="IPR007627">
    <property type="entry name" value="RNA_pol_sigma70_r2"/>
</dbReference>
<dbReference type="CDD" id="cd06171">
    <property type="entry name" value="Sigma70_r4"/>
    <property type="match status" value="1"/>
</dbReference>
<dbReference type="InterPro" id="IPR036388">
    <property type="entry name" value="WH-like_DNA-bd_sf"/>
</dbReference>
<keyword evidence="2" id="KW-0805">Transcription regulation</keyword>
<dbReference type="Proteomes" id="UP000315003">
    <property type="component" value="Chromosome"/>
</dbReference>
<evidence type="ECO:0000313" key="8">
    <source>
        <dbReference type="Proteomes" id="UP000315003"/>
    </source>
</evidence>
<accession>A0A517T0P6</accession>
<dbReference type="InterPro" id="IPR013325">
    <property type="entry name" value="RNA_pol_sigma_r2"/>
</dbReference>
<dbReference type="PANTHER" id="PTHR43133:SF51">
    <property type="entry name" value="RNA POLYMERASE SIGMA FACTOR"/>
    <property type="match status" value="1"/>
</dbReference>
<evidence type="ECO:0000256" key="2">
    <source>
        <dbReference type="ARBA" id="ARBA00023015"/>
    </source>
</evidence>